<dbReference type="EMBL" id="VCKY01000031">
    <property type="protein sequence ID" value="TMR22273.1"/>
    <property type="molecule type" value="Genomic_DNA"/>
</dbReference>
<dbReference type="Proteomes" id="UP000309128">
    <property type="component" value="Unassembled WGS sequence"/>
</dbReference>
<protein>
    <submittedName>
        <fullName evidence="4">SDR family NAD(P)-dependent oxidoreductase</fullName>
    </submittedName>
</protein>
<dbReference type="AlphaFoldDB" id="A0A5S4FNJ3"/>
<evidence type="ECO:0000256" key="2">
    <source>
        <dbReference type="ARBA" id="ARBA00023002"/>
    </source>
</evidence>
<dbReference type="Gene3D" id="3.40.50.720">
    <property type="entry name" value="NAD(P)-binding Rossmann-like Domain"/>
    <property type="match status" value="1"/>
</dbReference>
<evidence type="ECO:0000313" key="4">
    <source>
        <dbReference type="EMBL" id="TMR22273.1"/>
    </source>
</evidence>
<evidence type="ECO:0000256" key="1">
    <source>
        <dbReference type="ARBA" id="ARBA00006484"/>
    </source>
</evidence>
<dbReference type="PROSITE" id="PS00061">
    <property type="entry name" value="ADH_SHORT"/>
    <property type="match status" value="1"/>
</dbReference>
<evidence type="ECO:0000313" key="5">
    <source>
        <dbReference type="Proteomes" id="UP000309128"/>
    </source>
</evidence>
<dbReference type="OrthoDB" id="9810734at2"/>
<dbReference type="PANTHER" id="PTHR44169:SF6">
    <property type="entry name" value="NADPH-DEPENDENT 1-ACYLDIHYDROXYACETONE PHOSPHATE REDUCTASE"/>
    <property type="match status" value="1"/>
</dbReference>
<name>A0A5S4FNJ3_9ACTN</name>
<comment type="similarity">
    <text evidence="1">Belongs to the short-chain dehydrogenases/reductases (SDR) family.</text>
</comment>
<dbReference type="Pfam" id="PF00106">
    <property type="entry name" value="adh_short"/>
    <property type="match status" value="1"/>
</dbReference>
<dbReference type="RefSeq" id="WP_138666205.1">
    <property type="nucleotide sequence ID" value="NZ_VCKY01000031.1"/>
</dbReference>
<comment type="caution">
    <text evidence="4">The sequence shown here is derived from an EMBL/GenBank/DDBJ whole genome shotgun (WGS) entry which is preliminary data.</text>
</comment>
<feature type="domain" description="Ketoreductase" evidence="3">
    <location>
        <begin position="6"/>
        <end position="180"/>
    </location>
</feature>
<keyword evidence="5" id="KW-1185">Reference proteome</keyword>
<dbReference type="PRINTS" id="PR00081">
    <property type="entry name" value="GDHRDH"/>
</dbReference>
<dbReference type="InterPro" id="IPR057326">
    <property type="entry name" value="KR_dom"/>
</dbReference>
<proteinExistence type="inferred from homology"/>
<dbReference type="GO" id="GO:0016491">
    <property type="term" value="F:oxidoreductase activity"/>
    <property type="evidence" value="ECO:0007669"/>
    <property type="project" value="UniProtKB-KW"/>
</dbReference>
<gene>
    <name evidence="4" type="ORF">ETD86_11960</name>
</gene>
<sequence length="250" mass="26880">MKISANTVLVAGGTSGIGRGLAIRLHEAGNHVIVAGRRRELLDELVAAHPGMDAETFDITDGASVRRLFETVTAKHPDLNVLVAMAGVMGAEKVLHPDSLEVAEHTVATNLLGPIRLIHAFAPFLKTRPEAAILTVTSGLAYVPLPTSPTYSATKAAVHSYTESLREQLRDTSVQVIEIVPPLTRTTLMAGNTDNDRAMPLDDFLSEVMTLLASEPDAQQILVERVKRQRFAVANGVYDKVLAMQSGRTA</sequence>
<reference evidence="4 5" key="1">
    <citation type="submission" date="2019-05" db="EMBL/GenBank/DDBJ databases">
        <title>Draft genome sequence of Nonomuraea turkmeniaca DSM 43926.</title>
        <authorList>
            <person name="Saricaoglu S."/>
            <person name="Isik K."/>
        </authorList>
    </citation>
    <scope>NUCLEOTIDE SEQUENCE [LARGE SCALE GENOMIC DNA]</scope>
    <source>
        <strain evidence="4 5">DSM 43926</strain>
    </source>
</reference>
<dbReference type="SMART" id="SM00822">
    <property type="entry name" value="PKS_KR"/>
    <property type="match status" value="1"/>
</dbReference>
<dbReference type="InterPro" id="IPR020904">
    <property type="entry name" value="Sc_DH/Rdtase_CS"/>
</dbReference>
<accession>A0A5S4FNJ3</accession>
<organism evidence="4 5">
    <name type="scientific">Nonomuraea turkmeniaca</name>
    <dbReference type="NCBI Taxonomy" id="103838"/>
    <lineage>
        <taxon>Bacteria</taxon>
        <taxon>Bacillati</taxon>
        <taxon>Actinomycetota</taxon>
        <taxon>Actinomycetes</taxon>
        <taxon>Streptosporangiales</taxon>
        <taxon>Streptosporangiaceae</taxon>
        <taxon>Nonomuraea</taxon>
    </lineage>
</organism>
<keyword evidence="2" id="KW-0560">Oxidoreductase</keyword>
<evidence type="ECO:0000259" key="3">
    <source>
        <dbReference type="SMART" id="SM00822"/>
    </source>
</evidence>
<dbReference type="SUPFAM" id="SSF51735">
    <property type="entry name" value="NAD(P)-binding Rossmann-fold domains"/>
    <property type="match status" value="1"/>
</dbReference>
<dbReference type="PANTHER" id="PTHR44169">
    <property type="entry name" value="NADPH-DEPENDENT 1-ACYLDIHYDROXYACETONE PHOSPHATE REDUCTASE"/>
    <property type="match status" value="1"/>
</dbReference>
<dbReference type="InterPro" id="IPR002347">
    <property type="entry name" value="SDR_fam"/>
</dbReference>
<dbReference type="InterPro" id="IPR036291">
    <property type="entry name" value="NAD(P)-bd_dom_sf"/>
</dbReference>